<organism evidence="3 4">
    <name type="scientific">Oligella urethralis</name>
    <dbReference type="NCBI Taxonomy" id="90245"/>
    <lineage>
        <taxon>Bacteria</taxon>
        <taxon>Pseudomonadati</taxon>
        <taxon>Pseudomonadota</taxon>
        <taxon>Betaproteobacteria</taxon>
        <taxon>Burkholderiales</taxon>
        <taxon>Alcaligenaceae</taxon>
        <taxon>Oligella</taxon>
    </lineage>
</organism>
<feature type="domain" description="VTT" evidence="2">
    <location>
        <begin position="24"/>
        <end position="135"/>
    </location>
</feature>
<evidence type="ECO:0000313" key="4">
    <source>
        <dbReference type="Proteomes" id="UP000250242"/>
    </source>
</evidence>
<evidence type="ECO:0000259" key="2">
    <source>
        <dbReference type="Pfam" id="PF09335"/>
    </source>
</evidence>
<accession>A0A2X1WJ92</accession>
<sequence>MLNYFIVFATGFIAATLLPAQSEAVLLGMLHLSQQSAMLLVLFATVGNVLGSVLNWWLGTQLERFKERSWFPVSEQRLVQAQGYYQRYGSWILLLSWLPIIGDPITFVAGVLRERFYRFLILVSLAKGGRYVLISLVYLYAQA</sequence>
<gene>
    <name evidence="3" type="primary">yqaA</name>
    <name evidence="3" type="ORF">NCTC11009_01864</name>
</gene>
<feature type="transmembrane region" description="Helical" evidence="1">
    <location>
        <begin position="38"/>
        <end position="58"/>
    </location>
</feature>
<evidence type="ECO:0000256" key="1">
    <source>
        <dbReference type="SAM" id="Phobius"/>
    </source>
</evidence>
<dbReference type="RefSeq" id="WP_113063061.1">
    <property type="nucleotide sequence ID" value="NZ_UATH01000001.1"/>
</dbReference>
<keyword evidence="1" id="KW-1133">Transmembrane helix</keyword>
<dbReference type="InterPro" id="IPR032816">
    <property type="entry name" value="VTT_dom"/>
</dbReference>
<keyword evidence="1" id="KW-0472">Membrane</keyword>
<dbReference type="PANTHER" id="PTHR42709">
    <property type="entry name" value="ALKALINE PHOSPHATASE LIKE PROTEIN"/>
    <property type="match status" value="1"/>
</dbReference>
<dbReference type="AlphaFoldDB" id="A0A2X1WJ92"/>
<dbReference type="Pfam" id="PF09335">
    <property type="entry name" value="VTT_dom"/>
    <property type="match status" value="1"/>
</dbReference>
<name>A0A2X1WJ92_9BURK</name>
<feature type="transmembrane region" description="Helical" evidence="1">
    <location>
        <begin position="91"/>
        <end position="113"/>
    </location>
</feature>
<dbReference type="EMBL" id="UATH01000001">
    <property type="protein sequence ID" value="SPY08634.1"/>
    <property type="molecule type" value="Genomic_DNA"/>
</dbReference>
<dbReference type="InterPro" id="IPR051311">
    <property type="entry name" value="DedA_domain"/>
</dbReference>
<feature type="transmembrane region" description="Helical" evidence="1">
    <location>
        <begin position="119"/>
        <end position="141"/>
    </location>
</feature>
<protein>
    <submittedName>
        <fullName evidence="3">Inner membrane protein yqaA</fullName>
    </submittedName>
</protein>
<reference evidence="3 4" key="1">
    <citation type="submission" date="2018-06" db="EMBL/GenBank/DDBJ databases">
        <authorList>
            <consortium name="Pathogen Informatics"/>
            <person name="Doyle S."/>
        </authorList>
    </citation>
    <scope>NUCLEOTIDE SEQUENCE [LARGE SCALE GENOMIC DNA]</scope>
    <source>
        <strain evidence="3 4">NCTC11009</strain>
    </source>
</reference>
<dbReference type="Proteomes" id="UP000250242">
    <property type="component" value="Unassembled WGS sequence"/>
</dbReference>
<evidence type="ECO:0000313" key="3">
    <source>
        <dbReference type="EMBL" id="SPY08634.1"/>
    </source>
</evidence>
<keyword evidence="1" id="KW-0812">Transmembrane</keyword>
<proteinExistence type="predicted"/>
<dbReference type="PANTHER" id="PTHR42709:SF4">
    <property type="entry name" value="INNER MEMBRANE PROTEIN YQAA"/>
    <property type="match status" value="1"/>
</dbReference>